<evidence type="ECO:0000313" key="4">
    <source>
        <dbReference type="Proteomes" id="UP001556118"/>
    </source>
</evidence>
<dbReference type="SUPFAM" id="SSF160113">
    <property type="entry name" value="YegP-like"/>
    <property type="match status" value="1"/>
</dbReference>
<keyword evidence="4" id="KW-1185">Reference proteome</keyword>
<reference evidence="3 4" key="1">
    <citation type="submission" date="2024-06" db="EMBL/GenBank/DDBJ databases">
        <title>Novosphingobium rhizovicinus M1R2S20.</title>
        <authorList>
            <person name="Sun J.-Q."/>
        </authorList>
    </citation>
    <scope>NUCLEOTIDE SEQUENCE [LARGE SCALE GENOMIC DNA]</scope>
    <source>
        <strain evidence="3 4">M1R2S20</strain>
    </source>
</reference>
<dbReference type="Proteomes" id="UP001556118">
    <property type="component" value="Unassembled WGS sequence"/>
</dbReference>
<dbReference type="EMBL" id="JBFNXR010000034">
    <property type="protein sequence ID" value="MEW9855603.1"/>
    <property type="molecule type" value="Genomic_DNA"/>
</dbReference>
<name>A0ABV3RBW5_9SPHN</name>
<feature type="domain" description="DUF1508" evidence="2">
    <location>
        <begin position="54"/>
        <end position="93"/>
    </location>
</feature>
<organism evidence="3 4">
    <name type="scientific">Novosphingobium rhizovicinum</name>
    <dbReference type="NCBI Taxonomy" id="3228928"/>
    <lineage>
        <taxon>Bacteria</taxon>
        <taxon>Pseudomonadati</taxon>
        <taxon>Pseudomonadota</taxon>
        <taxon>Alphaproteobacteria</taxon>
        <taxon>Sphingomonadales</taxon>
        <taxon>Sphingomonadaceae</taxon>
        <taxon>Novosphingobium</taxon>
    </lineage>
</organism>
<proteinExistence type="predicted"/>
<protein>
    <submittedName>
        <fullName evidence="3">YegP family protein</fullName>
    </submittedName>
</protein>
<sequence>MAELNRVPLEGSSSRLGRIGDQTRPAGEPKVDGQCQFELYCEDHKGSGASVIRWRWRLCSSSGAVLAQSGSYETDAECLAAISALRNFAASARLIRQE</sequence>
<evidence type="ECO:0000259" key="2">
    <source>
        <dbReference type="Pfam" id="PF07411"/>
    </source>
</evidence>
<dbReference type="RefSeq" id="WP_367773350.1">
    <property type="nucleotide sequence ID" value="NZ_JBFNXR010000034.1"/>
</dbReference>
<feature type="region of interest" description="Disordered" evidence="1">
    <location>
        <begin position="1"/>
        <end position="30"/>
    </location>
</feature>
<dbReference type="Gene3D" id="3.30.160.160">
    <property type="entry name" value="YegP-like"/>
    <property type="match status" value="1"/>
</dbReference>
<evidence type="ECO:0000313" key="3">
    <source>
        <dbReference type="EMBL" id="MEW9855603.1"/>
    </source>
</evidence>
<dbReference type="Pfam" id="PF07411">
    <property type="entry name" value="DUF1508"/>
    <property type="match status" value="1"/>
</dbReference>
<dbReference type="InterPro" id="IPR010879">
    <property type="entry name" value="DUF1508"/>
</dbReference>
<comment type="caution">
    <text evidence="3">The sequence shown here is derived from an EMBL/GenBank/DDBJ whole genome shotgun (WGS) entry which is preliminary data.</text>
</comment>
<evidence type="ECO:0000256" key="1">
    <source>
        <dbReference type="SAM" id="MobiDB-lite"/>
    </source>
</evidence>
<dbReference type="InterPro" id="IPR036913">
    <property type="entry name" value="YegP-like_sf"/>
</dbReference>
<accession>A0ABV3RBW5</accession>
<gene>
    <name evidence="3" type="ORF">ABUH87_10570</name>
</gene>